<accession>W3VL67</accession>
<evidence type="ECO:0000256" key="1">
    <source>
        <dbReference type="SAM" id="MobiDB-lite"/>
    </source>
</evidence>
<feature type="region of interest" description="Disordered" evidence="1">
    <location>
        <begin position="402"/>
        <end position="487"/>
    </location>
</feature>
<name>W3VL67_MOEAP</name>
<feature type="region of interest" description="Disordered" evidence="1">
    <location>
        <begin position="226"/>
        <end position="295"/>
    </location>
</feature>
<organism evidence="2 3">
    <name type="scientific">Moesziomyces aphidis</name>
    <name type="common">Pseudozyma aphidis</name>
    <dbReference type="NCBI Taxonomy" id="84754"/>
    <lineage>
        <taxon>Eukaryota</taxon>
        <taxon>Fungi</taxon>
        <taxon>Dikarya</taxon>
        <taxon>Basidiomycota</taxon>
        <taxon>Ustilaginomycotina</taxon>
        <taxon>Ustilaginomycetes</taxon>
        <taxon>Ustilaginales</taxon>
        <taxon>Ustilaginaceae</taxon>
        <taxon>Moesziomyces</taxon>
    </lineage>
</organism>
<keyword evidence="3" id="KW-1185">Reference proteome</keyword>
<protein>
    <submittedName>
        <fullName evidence="2">Uncharacterized protein</fullName>
    </submittedName>
</protein>
<proteinExistence type="predicted"/>
<evidence type="ECO:0000313" key="2">
    <source>
        <dbReference type="EMBL" id="ETS61501.1"/>
    </source>
</evidence>
<gene>
    <name evidence="2" type="ORF">PaG_04248</name>
</gene>
<feature type="compositionally biased region" description="Low complexity" evidence="1">
    <location>
        <begin position="473"/>
        <end position="487"/>
    </location>
</feature>
<dbReference type="HOGENOM" id="CLU_301315_0_0_1"/>
<evidence type="ECO:0000313" key="3">
    <source>
        <dbReference type="Proteomes" id="UP000019462"/>
    </source>
</evidence>
<reference evidence="2 3" key="1">
    <citation type="journal article" date="2014" name="Genome Announc.">
        <title>Genome sequence of the basidiomycetous fungus Pseudozyma aphidis DSM70725, an efficient producer of biosurfactant mannosylerythritol lipids.</title>
        <authorList>
            <person name="Lorenz S."/>
            <person name="Guenther M."/>
            <person name="Grumaz C."/>
            <person name="Rupp S."/>
            <person name="Zibek S."/>
            <person name="Sohn K."/>
        </authorList>
    </citation>
    <scope>NUCLEOTIDE SEQUENCE [LARGE SCALE GENOMIC DNA]</scope>
    <source>
        <strain evidence="3">ATCC 32657 / CBS 517.83 / DSM 70725 / JCM 10318 / NBRC 10182 / NRRL Y-7954 / St-0401</strain>
    </source>
</reference>
<sequence>MSTAMQPRALPTITVFTHPAARLIKTVPPLEPPKRINGHVPRDNIGVGRTASKDVVLTDVYGPLSILVVPDPLDPTIATLVISVTLSDPQLQGAARRFVLPFRSFQRDPVSGDIISQSKISGFDAADRTLYPGLGTGLKGLDGGSFWFFEDIGEDGAFDRYRWSKDGVANRAIWTVWLISTPAPVVHHVQALLQSYPAPLPSLPPWLRENNGYPWKDTFLALPSSSLATPSHSKDQEQPAQESAQPLESSDSSLAITTPSAKLDPAPDTPSSPTHEATAVPTIRSRRLRDGSSSMRIGDTPEVVLRNVNRLVTHSEYRNSLVAVDNRTGQIVSVLASHISLEADEPAAAYTASSSEPDAEVHDDHEAVTPLDELAPILPDKTPSQALGLHPALLTLSQDPVEEQVDEEERDFDTPKPSTIVHRPAALYRDPDAQRPPSRTASILAADTFAPPPLPPKPSSASRTRARADSRATADAPASRRTSTASAFFTAESDADAMSSYDSDAIEIDASSISHHNLPSSSISIRGHASHDVEKHRPELLRDANHPDSDGEYASDASGSTVGGPVVRMWRKARGKPKKKPGGAVQKAGLQSAHPTQRVKSRQASEVSHRTSKAETALESMSDDEADQQPQDRKATTDDSNPAWPEQDIMSPFKSAQPSSGVGQHLPRSALRTDEVRSIEDRVWREALDAGQLPIDAPYTHLAARGEAGFYPSSILSSPRSFDDGSAIELLSTEDKRRQVQRKKVELHKQKQRAERIKNMQGGTVLIEFLAGSSRIGASLIRSAGYTPTTSNDEGVHDADCNNTQLSAGDTASNMLSYVPLLPQHLLGFFGLGPRSSQTQAKQTPDLASPTLAGAYFSGLRMLSLGGLLTDASDWVTGFFGRSSVEAKPSTAEVEVAGDGSRAEEWEYAIPDFDPNSLASTPRPVYRRKRPVPSAMNGFNISAPRCSDDAKRGVEVLAPPSAAVKTVQAAEAAPTEKASYSILHIDSLGVGRRAFLRGHPEFEGLRP</sequence>
<dbReference type="OrthoDB" id="2551385at2759"/>
<feature type="compositionally biased region" description="Basic residues" evidence="1">
    <location>
        <begin position="569"/>
        <end position="581"/>
    </location>
</feature>
<feature type="compositionally biased region" description="Acidic residues" evidence="1">
    <location>
        <begin position="402"/>
        <end position="411"/>
    </location>
</feature>
<feature type="region of interest" description="Disordered" evidence="1">
    <location>
        <begin position="541"/>
        <end position="670"/>
    </location>
</feature>
<dbReference type="AlphaFoldDB" id="W3VL67"/>
<comment type="caution">
    <text evidence="2">The sequence shown here is derived from an EMBL/GenBank/DDBJ whole genome shotgun (WGS) entry which is preliminary data.</text>
</comment>
<dbReference type="EMBL" id="AWNI01000015">
    <property type="protein sequence ID" value="ETS61501.1"/>
    <property type="molecule type" value="Genomic_DNA"/>
</dbReference>
<feature type="compositionally biased region" description="Polar residues" evidence="1">
    <location>
        <begin position="238"/>
        <end position="260"/>
    </location>
</feature>
<dbReference type="Proteomes" id="UP000019462">
    <property type="component" value="Unassembled WGS sequence"/>
</dbReference>